<evidence type="ECO:0000256" key="10">
    <source>
        <dbReference type="SAM" id="MobiDB-lite"/>
    </source>
</evidence>
<keyword evidence="5" id="KW-0418">Kinase</keyword>
<name>A0ABM2X1N9_MESAU</name>
<dbReference type="PANTHER" id="PTHR24346:SF85">
    <property type="entry name" value="RIKEN CDNA 1810024B03 GENE"/>
    <property type="match status" value="1"/>
</dbReference>
<evidence type="ECO:0000256" key="7">
    <source>
        <dbReference type="ARBA" id="ARBA00047899"/>
    </source>
</evidence>
<dbReference type="PROSITE" id="PS50011">
    <property type="entry name" value="PROTEIN_KINASE_DOM"/>
    <property type="match status" value="1"/>
</dbReference>
<comment type="catalytic activity">
    <reaction evidence="8">
        <text>L-seryl-[protein] + ATP = O-phospho-L-seryl-[protein] + ADP + H(+)</text>
        <dbReference type="Rhea" id="RHEA:17989"/>
        <dbReference type="Rhea" id="RHEA-COMP:9863"/>
        <dbReference type="Rhea" id="RHEA-COMP:11604"/>
        <dbReference type="ChEBI" id="CHEBI:15378"/>
        <dbReference type="ChEBI" id="CHEBI:29999"/>
        <dbReference type="ChEBI" id="CHEBI:30616"/>
        <dbReference type="ChEBI" id="CHEBI:83421"/>
        <dbReference type="ChEBI" id="CHEBI:456216"/>
        <dbReference type="EC" id="2.7.11.1"/>
    </reaction>
</comment>
<reference evidence="13" key="1">
    <citation type="submission" date="2025-08" db="UniProtKB">
        <authorList>
            <consortium name="RefSeq"/>
        </authorList>
    </citation>
    <scope>IDENTIFICATION</scope>
    <source>
        <tissue evidence="13">Liver</tissue>
    </source>
</reference>
<keyword evidence="12" id="KW-1185">Reference proteome</keyword>
<comment type="catalytic activity">
    <reaction evidence="7">
        <text>L-threonyl-[protein] + ATP = O-phospho-L-threonyl-[protein] + ADP + H(+)</text>
        <dbReference type="Rhea" id="RHEA:46608"/>
        <dbReference type="Rhea" id="RHEA-COMP:11060"/>
        <dbReference type="Rhea" id="RHEA-COMP:11605"/>
        <dbReference type="ChEBI" id="CHEBI:15378"/>
        <dbReference type="ChEBI" id="CHEBI:30013"/>
        <dbReference type="ChEBI" id="CHEBI:30616"/>
        <dbReference type="ChEBI" id="CHEBI:61977"/>
        <dbReference type="ChEBI" id="CHEBI:456216"/>
        <dbReference type="EC" id="2.7.11.1"/>
    </reaction>
</comment>
<proteinExistence type="predicted"/>
<evidence type="ECO:0000256" key="4">
    <source>
        <dbReference type="ARBA" id="ARBA00022741"/>
    </source>
</evidence>
<feature type="domain" description="Protein kinase" evidence="11">
    <location>
        <begin position="26"/>
        <end position="274"/>
    </location>
</feature>
<feature type="region of interest" description="Disordered" evidence="10">
    <location>
        <begin position="469"/>
        <end position="489"/>
    </location>
</feature>
<evidence type="ECO:0000256" key="2">
    <source>
        <dbReference type="ARBA" id="ARBA00022527"/>
    </source>
</evidence>
<evidence type="ECO:0000256" key="9">
    <source>
        <dbReference type="PROSITE-ProRule" id="PRU10141"/>
    </source>
</evidence>
<dbReference type="Pfam" id="PF00069">
    <property type="entry name" value="Pkinase"/>
    <property type="match status" value="1"/>
</dbReference>
<dbReference type="GeneID" id="121138075"/>
<gene>
    <name evidence="13" type="primary">LOC121138075</name>
</gene>
<evidence type="ECO:0000256" key="8">
    <source>
        <dbReference type="ARBA" id="ARBA00048679"/>
    </source>
</evidence>
<dbReference type="SMART" id="SM00220">
    <property type="entry name" value="S_TKc"/>
    <property type="match status" value="1"/>
</dbReference>
<dbReference type="PROSITE" id="PS00108">
    <property type="entry name" value="PROTEIN_KINASE_ST"/>
    <property type="match status" value="1"/>
</dbReference>
<dbReference type="Gene3D" id="1.10.510.10">
    <property type="entry name" value="Transferase(Phosphotransferase) domain 1"/>
    <property type="match status" value="1"/>
</dbReference>
<dbReference type="InterPro" id="IPR011009">
    <property type="entry name" value="Kinase-like_dom_sf"/>
</dbReference>
<dbReference type="EC" id="2.7.11.1" evidence="1"/>
<evidence type="ECO:0000256" key="6">
    <source>
        <dbReference type="ARBA" id="ARBA00022840"/>
    </source>
</evidence>
<dbReference type="RefSeq" id="XP_040596824.1">
    <property type="nucleotide sequence ID" value="XM_040740890.1"/>
</dbReference>
<feature type="non-terminal residue" evidence="13">
    <location>
        <position position="516"/>
    </location>
</feature>
<evidence type="ECO:0000313" key="13">
    <source>
        <dbReference type="RefSeq" id="XP_040596824.1"/>
    </source>
</evidence>
<evidence type="ECO:0000256" key="1">
    <source>
        <dbReference type="ARBA" id="ARBA00012513"/>
    </source>
</evidence>
<dbReference type="PROSITE" id="PS00107">
    <property type="entry name" value="PROTEIN_KINASE_ATP"/>
    <property type="match status" value="1"/>
</dbReference>
<dbReference type="InterPro" id="IPR008271">
    <property type="entry name" value="Ser/Thr_kinase_AS"/>
</dbReference>
<evidence type="ECO:0000256" key="5">
    <source>
        <dbReference type="ARBA" id="ARBA00022777"/>
    </source>
</evidence>
<keyword evidence="4 9" id="KW-0547">Nucleotide-binding</keyword>
<protein>
    <recommendedName>
        <fullName evidence="1">non-specific serine/threonine protein kinase</fullName>
        <ecNumber evidence="1">2.7.11.1</ecNumber>
    </recommendedName>
</protein>
<dbReference type="SUPFAM" id="SSF56112">
    <property type="entry name" value="Protein kinase-like (PK-like)"/>
    <property type="match status" value="1"/>
</dbReference>
<keyword evidence="2" id="KW-0723">Serine/threonine-protein kinase</keyword>
<accession>A0ABM2X1N9</accession>
<sequence length="516" mass="58710">IAFLRNFRRDKVLEIEANIMDSCNDFKILTSLGCGGFGEVKLACHLPTSTQVAVKVVKKNHNGMNDINSEVQILQLLEHRNIVRYYHVINTLTKTYLIMEYVAGDDLEIFLRDKTYLKEEEARPIFQQVVSAVHFLHQRLVAHRDIKLENILIDRAGNVKLCDFGMAIQLEEGQKLKNVCGSLFYMAPEILARKPYDGLAVDMWSLGVVLYVLVTGKFPYAATTMHGMHRLINSTEYPIPYHLSKPCREIIAQLLTVPTRQRITIFQLLERRWLGQIEEHVEPASKEILPSVVETMCNIGYTCEEIVSCIRKWQANNNVTATFNILKHKLSIRDCHHQNGKPWLNISPIDTIHSLPPFKRAESESTLAKIIEVGKGDFQENGVERREKRCQSYKMPNKYSCLEIMPCSDEIFSARSVLMANFIHNATEDIAINMNSVDGLCDDISLCESVLNGTPIRILNKEFPAEQLTGGPIIPKEQSHVGPKTSGSRPMKAWQLIRKRITNALRILCCAPEPFH</sequence>
<dbReference type="Proteomes" id="UP000886700">
    <property type="component" value="Unplaced"/>
</dbReference>
<evidence type="ECO:0000256" key="3">
    <source>
        <dbReference type="ARBA" id="ARBA00022679"/>
    </source>
</evidence>
<dbReference type="InterPro" id="IPR017441">
    <property type="entry name" value="Protein_kinase_ATP_BS"/>
</dbReference>
<evidence type="ECO:0000313" key="12">
    <source>
        <dbReference type="Proteomes" id="UP000886700"/>
    </source>
</evidence>
<dbReference type="CDD" id="cd14003">
    <property type="entry name" value="STKc_AMPK-like"/>
    <property type="match status" value="1"/>
</dbReference>
<organism evidence="12 13">
    <name type="scientific">Mesocricetus auratus</name>
    <name type="common">Golden hamster</name>
    <dbReference type="NCBI Taxonomy" id="10036"/>
    <lineage>
        <taxon>Eukaryota</taxon>
        <taxon>Metazoa</taxon>
        <taxon>Chordata</taxon>
        <taxon>Craniata</taxon>
        <taxon>Vertebrata</taxon>
        <taxon>Euteleostomi</taxon>
        <taxon>Mammalia</taxon>
        <taxon>Eutheria</taxon>
        <taxon>Euarchontoglires</taxon>
        <taxon>Glires</taxon>
        <taxon>Rodentia</taxon>
        <taxon>Myomorpha</taxon>
        <taxon>Muroidea</taxon>
        <taxon>Cricetidae</taxon>
        <taxon>Cricetinae</taxon>
        <taxon>Mesocricetus</taxon>
    </lineage>
</organism>
<feature type="binding site" evidence="9">
    <location>
        <position position="59"/>
    </location>
    <ligand>
        <name>ATP</name>
        <dbReference type="ChEBI" id="CHEBI:30616"/>
    </ligand>
</feature>
<evidence type="ECO:0000259" key="11">
    <source>
        <dbReference type="PROSITE" id="PS50011"/>
    </source>
</evidence>
<dbReference type="PANTHER" id="PTHR24346">
    <property type="entry name" value="MAP/MICROTUBULE AFFINITY-REGULATING KINASE"/>
    <property type="match status" value="1"/>
</dbReference>
<keyword evidence="3" id="KW-0808">Transferase</keyword>
<dbReference type="InterPro" id="IPR000719">
    <property type="entry name" value="Prot_kinase_dom"/>
</dbReference>
<feature type="non-terminal residue" evidence="13">
    <location>
        <position position="1"/>
    </location>
</feature>
<keyword evidence="6 9" id="KW-0067">ATP-binding</keyword>